<organism evidence="2 3">
    <name type="scientific">Globodera rostochiensis</name>
    <name type="common">Golden nematode worm</name>
    <name type="synonym">Heterodera rostochiensis</name>
    <dbReference type="NCBI Taxonomy" id="31243"/>
    <lineage>
        <taxon>Eukaryota</taxon>
        <taxon>Metazoa</taxon>
        <taxon>Ecdysozoa</taxon>
        <taxon>Nematoda</taxon>
        <taxon>Chromadorea</taxon>
        <taxon>Rhabditida</taxon>
        <taxon>Tylenchina</taxon>
        <taxon>Tylenchomorpha</taxon>
        <taxon>Tylenchoidea</taxon>
        <taxon>Heteroderidae</taxon>
        <taxon>Heteroderinae</taxon>
        <taxon>Globodera</taxon>
    </lineage>
</organism>
<evidence type="ECO:0000313" key="2">
    <source>
        <dbReference type="Proteomes" id="UP000887572"/>
    </source>
</evidence>
<evidence type="ECO:0000313" key="3">
    <source>
        <dbReference type="WBParaSite" id="Gr19_v10_g11309.t1"/>
    </source>
</evidence>
<feature type="compositionally biased region" description="Basic residues" evidence="1">
    <location>
        <begin position="29"/>
        <end position="42"/>
    </location>
</feature>
<accession>A0A914GXJ7</accession>
<keyword evidence="2" id="KW-1185">Reference proteome</keyword>
<feature type="region of interest" description="Disordered" evidence="1">
    <location>
        <begin position="1"/>
        <end position="88"/>
    </location>
</feature>
<sequence length="88" mass="9993">MRGVQVGMGKAKAKQRKLELKSELDGRKSHNWRRRKAPKLKRGKNDVDVDDDEFGGLAERLGGGKRFTDPRSDNYLPCSKRGPRSELI</sequence>
<dbReference type="WBParaSite" id="Gr19_v10_g11309.t1">
    <property type="protein sequence ID" value="Gr19_v10_g11309.t1"/>
    <property type="gene ID" value="Gr19_v10_g11309"/>
</dbReference>
<name>A0A914GXJ7_GLORO</name>
<proteinExistence type="predicted"/>
<reference evidence="3" key="1">
    <citation type="submission" date="2022-11" db="UniProtKB">
        <authorList>
            <consortium name="WormBaseParasite"/>
        </authorList>
    </citation>
    <scope>IDENTIFICATION</scope>
</reference>
<dbReference type="Proteomes" id="UP000887572">
    <property type="component" value="Unplaced"/>
</dbReference>
<protein>
    <submittedName>
        <fullName evidence="3">Uncharacterized protein</fullName>
    </submittedName>
</protein>
<feature type="compositionally biased region" description="Basic and acidic residues" evidence="1">
    <location>
        <begin position="16"/>
        <end position="28"/>
    </location>
</feature>
<dbReference type="AlphaFoldDB" id="A0A914GXJ7"/>
<evidence type="ECO:0000256" key="1">
    <source>
        <dbReference type="SAM" id="MobiDB-lite"/>
    </source>
</evidence>